<evidence type="ECO:0000313" key="3">
    <source>
        <dbReference type="Proteomes" id="UP000003704"/>
    </source>
</evidence>
<proteinExistence type="predicted"/>
<dbReference type="Proteomes" id="UP000003704">
    <property type="component" value="Unassembled WGS sequence"/>
</dbReference>
<evidence type="ECO:0008006" key="4">
    <source>
        <dbReference type="Google" id="ProtNLM"/>
    </source>
</evidence>
<reference evidence="2 3" key="1">
    <citation type="journal article" date="2012" name="J. Bacteriol.">
        <title>Genome Sequence of n-Alkane-Degrading Hydrocarboniphaga effusa Strain AP103T (ATCC BAA-332T).</title>
        <authorList>
            <person name="Chang H.K."/>
            <person name="Zylstra G.J."/>
            <person name="Chae J.C."/>
        </authorList>
    </citation>
    <scope>NUCLEOTIDE SEQUENCE [LARGE SCALE GENOMIC DNA]</scope>
    <source>
        <strain evidence="2 3">AP103</strain>
    </source>
</reference>
<keyword evidence="1" id="KW-0732">Signal</keyword>
<dbReference type="EMBL" id="AKGD01000002">
    <property type="protein sequence ID" value="EIT69557.1"/>
    <property type="molecule type" value="Genomic_DNA"/>
</dbReference>
<feature type="chain" id="PRO_5003712934" description="Phosphate-selective porin O and P" evidence="1">
    <location>
        <begin position="25"/>
        <end position="406"/>
    </location>
</feature>
<comment type="caution">
    <text evidence="2">The sequence shown here is derived from an EMBL/GenBank/DDBJ whole genome shotgun (WGS) entry which is preliminary data.</text>
</comment>
<dbReference type="InterPro" id="IPR023614">
    <property type="entry name" value="Porin_dom_sf"/>
</dbReference>
<name>I7ZD19_9GAMM</name>
<organism evidence="2 3">
    <name type="scientific">Hydrocarboniphaga effusa AP103</name>
    <dbReference type="NCBI Taxonomy" id="1172194"/>
    <lineage>
        <taxon>Bacteria</taxon>
        <taxon>Pseudomonadati</taxon>
        <taxon>Pseudomonadota</taxon>
        <taxon>Gammaproteobacteria</taxon>
        <taxon>Nevskiales</taxon>
        <taxon>Nevskiaceae</taxon>
        <taxon>Hydrocarboniphaga</taxon>
    </lineage>
</organism>
<dbReference type="Pfam" id="PF07396">
    <property type="entry name" value="Porin_O_P"/>
    <property type="match status" value="1"/>
</dbReference>
<sequence>MKIRSIAALCGSFLISVTAFDAHAVEVRTNPGIRVQSDDGIFSAYVGGRILMDGALYDNDDIGPGNVPGIQARQMRIEVGGSAYGWNFTTEMEFADNVPELMLGFVSTQIGQAEFRIGHILPYMTLDARNSSLQVTFTERALLTSMLWPIYRWGMAYTGFTDKTFYHASVYNLDNDDSKTTDGWGAITRMGFDPAYSDRSSLHFGGGFAVERYGYSNALDEETGEHEAQGVRLRLLPAGRIATDSRVTMIEINNGRRVDAYKFALETSGSRGRWSYQAEYGRGIYDDGIEEGELSGYYGYVSYFLTDDTRPYDHKLGRYVRVRPKGSHGAFEIAARYQHAHGEQGPSGAALTRDIDIDAVSGVINWYRNPFVRFTLDITHARTEDAVAQARLDATTTATFRVQLDY</sequence>
<dbReference type="AlphaFoldDB" id="I7ZD19"/>
<dbReference type="SUPFAM" id="SSF56935">
    <property type="entry name" value="Porins"/>
    <property type="match status" value="1"/>
</dbReference>
<keyword evidence="3" id="KW-1185">Reference proteome</keyword>
<accession>I7ZD19</accession>
<evidence type="ECO:0000313" key="2">
    <source>
        <dbReference type="EMBL" id="EIT69557.1"/>
    </source>
</evidence>
<dbReference type="STRING" id="1172194.WQQ_31390"/>
<dbReference type="InterPro" id="IPR010870">
    <property type="entry name" value="Porin_O/P"/>
</dbReference>
<feature type="signal peptide" evidence="1">
    <location>
        <begin position="1"/>
        <end position="24"/>
    </location>
</feature>
<dbReference type="RefSeq" id="WP_007186078.1">
    <property type="nucleotide sequence ID" value="NZ_AKGD01000002.1"/>
</dbReference>
<gene>
    <name evidence="2" type="ORF">WQQ_31390</name>
</gene>
<evidence type="ECO:0000256" key="1">
    <source>
        <dbReference type="SAM" id="SignalP"/>
    </source>
</evidence>
<dbReference type="Gene3D" id="2.40.160.10">
    <property type="entry name" value="Porin"/>
    <property type="match status" value="1"/>
</dbReference>
<dbReference type="OrthoDB" id="9807854at2"/>
<protein>
    <recommendedName>
        <fullName evidence="4">Phosphate-selective porin O and P</fullName>
    </recommendedName>
</protein>